<dbReference type="CDD" id="cd02440">
    <property type="entry name" value="AdoMet_MTases"/>
    <property type="match status" value="1"/>
</dbReference>
<protein>
    <recommendedName>
        <fullName evidence="1">Methyltransferase domain-containing protein</fullName>
    </recommendedName>
</protein>
<dbReference type="EMBL" id="UINC01045805">
    <property type="protein sequence ID" value="SVB53008.1"/>
    <property type="molecule type" value="Genomic_DNA"/>
</dbReference>
<gene>
    <name evidence="2" type="ORF">METZ01_LOCUS205862</name>
</gene>
<dbReference type="SUPFAM" id="SSF53335">
    <property type="entry name" value="S-adenosyl-L-methionine-dependent methyltransferases"/>
    <property type="match status" value="1"/>
</dbReference>
<reference evidence="2" key="1">
    <citation type="submission" date="2018-05" db="EMBL/GenBank/DDBJ databases">
        <authorList>
            <person name="Lanie J.A."/>
            <person name="Ng W.-L."/>
            <person name="Kazmierczak K.M."/>
            <person name="Andrzejewski T.M."/>
            <person name="Davidsen T.M."/>
            <person name="Wayne K.J."/>
            <person name="Tettelin H."/>
            <person name="Glass J.I."/>
            <person name="Rusch D."/>
            <person name="Podicherti R."/>
            <person name="Tsui H.-C.T."/>
            <person name="Winkler M.E."/>
        </authorList>
    </citation>
    <scope>NUCLEOTIDE SEQUENCE</scope>
</reference>
<accession>A0A382EQP4</accession>
<evidence type="ECO:0000313" key="2">
    <source>
        <dbReference type="EMBL" id="SVB53008.1"/>
    </source>
</evidence>
<sequence length="238" mass="27279">MFFSYPPRNLKPELLDLDEAAFDEVRDSLEDIRLVNRYLGGYKVLLHYFQKFAKRQRLNKELSILDLGTGSADQPVAVVAMARELNIKIKVVALDINLKMLNYAHEKIKGYPEIHLVQGDIHSIPFGENSFDVVMNNLSLHHFTRKQAINIIRTADLVGRCGFIINDLHRSRIAYAFIVILTRLITKNRITRYDGPVSVMNAFTPFEMAEMAEEAGVKKFTVNRHFPYRIGLVGTKID</sequence>
<organism evidence="2">
    <name type="scientific">marine metagenome</name>
    <dbReference type="NCBI Taxonomy" id="408172"/>
    <lineage>
        <taxon>unclassified sequences</taxon>
        <taxon>metagenomes</taxon>
        <taxon>ecological metagenomes</taxon>
    </lineage>
</organism>
<proteinExistence type="predicted"/>
<evidence type="ECO:0000259" key="1">
    <source>
        <dbReference type="Pfam" id="PF13649"/>
    </source>
</evidence>
<dbReference type="InterPro" id="IPR041698">
    <property type="entry name" value="Methyltransf_25"/>
</dbReference>
<dbReference type="AlphaFoldDB" id="A0A382EQP4"/>
<dbReference type="Pfam" id="PF13649">
    <property type="entry name" value="Methyltransf_25"/>
    <property type="match status" value="1"/>
</dbReference>
<dbReference type="PANTHER" id="PTHR43591">
    <property type="entry name" value="METHYLTRANSFERASE"/>
    <property type="match status" value="1"/>
</dbReference>
<dbReference type="Gene3D" id="3.40.50.150">
    <property type="entry name" value="Vaccinia Virus protein VP39"/>
    <property type="match status" value="1"/>
</dbReference>
<dbReference type="InterPro" id="IPR029063">
    <property type="entry name" value="SAM-dependent_MTases_sf"/>
</dbReference>
<feature type="domain" description="Methyltransferase" evidence="1">
    <location>
        <begin position="64"/>
        <end position="153"/>
    </location>
</feature>
<name>A0A382EQP4_9ZZZZ</name>